<protein>
    <submittedName>
        <fullName evidence="2">Uncharacterized protein</fullName>
    </submittedName>
</protein>
<feature type="transmembrane region" description="Helical" evidence="1">
    <location>
        <begin position="6"/>
        <end position="27"/>
    </location>
</feature>
<proteinExistence type="predicted"/>
<keyword evidence="1" id="KW-1133">Transmembrane helix</keyword>
<feature type="transmembrane region" description="Helical" evidence="1">
    <location>
        <begin position="68"/>
        <end position="86"/>
    </location>
</feature>
<accession>A0ABY6FZE0</accession>
<feature type="transmembrane region" description="Helical" evidence="1">
    <location>
        <begin position="39"/>
        <end position="56"/>
    </location>
</feature>
<keyword evidence="1" id="KW-0472">Membrane</keyword>
<organism evidence="2 3">
    <name type="scientific">Brachybacterium huguangmaarense</name>
    <dbReference type="NCBI Taxonomy" id="1652028"/>
    <lineage>
        <taxon>Bacteria</taxon>
        <taxon>Bacillati</taxon>
        <taxon>Actinomycetota</taxon>
        <taxon>Actinomycetes</taxon>
        <taxon>Micrococcales</taxon>
        <taxon>Dermabacteraceae</taxon>
        <taxon>Brachybacterium</taxon>
    </lineage>
</organism>
<reference evidence="2" key="1">
    <citation type="submission" date="2022-10" db="EMBL/GenBank/DDBJ databases">
        <title>Whole-Genome Sequencing of Brachybacterium huguangmaarense BRM-3, Isolated from Betula schmidtii.</title>
        <authorList>
            <person name="Haam D."/>
        </authorList>
    </citation>
    <scope>NUCLEOTIDE SEQUENCE</scope>
    <source>
        <strain evidence="2">BRM-3</strain>
    </source>
</reference>
<dbReference type="Proteomes" id="UP001164305">
    <property type="component" value="Chromosome"/>
</dbReference>
<dbReference type="EMBL" id="CP107020">
    <property type="protein sequence ID" value="UYG15751.1"/>
    <property type="molecule type" value="Genomic_DNA"/>
</dbReference>
<dbReference type="RefSeq" id="WP_263592965.1">
    <property type="nucleotide sequence ID" value="NZ_CP107020.1"/>
</dbReference>
<gene>
    <name evidence="2" type="ORF">BRM3_08845</name>
</gene>
<name>A0ABY6FZE0_9MICO</name>
<evidence type="ECO:0000313" key="2">
    <source>
        <dbReference type="EMBL" id="UYG15751.1"/>
    </source>
</evidence>
<sequence>MIDPFDAIRVLNIALAVYVLIQAARAIDWWKTQPTQTRFLLMGMLAMVAATGWAFAEGIVLDLPRGPRVLIYTPALAWCAIGITLTHHRKARP</sequence>
<evidence type="ECO:0000256" key="1">
    <source>
        <dbReference type="SAM" id="Phobius"/>
    </source>
</evidence>
<keyword evidence="1" id="KW-0812">Transmembrane</keyword>
<keyword evidence="3" id="KW-1185">Reference proteome</keyword>
<evidence type="ECO:0000313" key="3">
    <source>
        <dbReference type="Proteomes" id="UP001164305"/>
    </source>
</evidence>